<evidence type="ECO:0000313" key="2">
    <source>
        <dbReference type="EMBL" id="GAA4858611.1"/>
    </source>
</evidence>
<gene>
    <name evidence="2" type="ORF">GCM10023235_40430</name>
</gene>
<organism evidence="2 3">
    <name type="scientific">Kitasatospora terrestris</name>
    <dbReference type="NCBI Taxonomy" id="258051"/>
    <lineage>
        <taxon>Bacteria</taxon>
        <taxon>Bacillati</taxon>
        <taxon>Actinomycetota</taxon>
        <taxon>Actinomycetes</taxon>
        <taxon>Kitasatosporales</taxon>
        <taxon>Streptomycetaceae</taxon>
        <taxon>Kitasatospora</taxon>
    </lineage>
</organism>
<proteinExistence type="predicted"/>
<evidence type="ECO:0000256" key="1">
    <source>
        <dbReference type="SAM" id="MobiDB-lite"/>
    </source>
</evidence>
<sequence length="68" mass="6782">MRAGRVAGGEERTTGLWAGRDPATAPVNHAPDARFDGAVLPDAATLLAALALERAAQTSSGPVKSGGV</sequence>
<keyword evidence="3" id="KW-1185">Reference proteome</keyword>
<name>A0ABP9DUD7_9ACTN</name>
<reference evidence="3" key="1">
    <citation type="journal article" date="2019" name="Int. J. Syst. Evol. Microbiol.">
        <title>The Global Catalogue of Microorganisms (GCM) 10K type strain sequencing project: providing services to taxonomists for standard genome sequencing and annotation.</title>
        <authorList>
            <consortium name="The Broad Institute Genomics Platform"/>
            <consortium name="The Broad Institute Genome Sequencing Center for Infectious Disease"/>
            <person name="Wu L."/>
            <person name="Ma J."/>
        </authorList>
    </citation>
    <scope>NUCLEOTIDE SEQUENCE [LARGE SCALE GENOMIC DNA]</scope>
    <source>
        <strain evidence="3">JCM 13006</strain>
    </source>
</reference>
<accession>A0ABP9DUD7</accession>
<evidence type="ECO:0000313" key="3">
    <source>
        <dbReference type="Proteomes" id="UP001501752"/>
    </source>
</evidence>
<protein>
    <submittedName>
        <fullName evidence="2">Uncharacterized protein</fullName>
    </submittedName>
</protein>
<dbReference type="Proteomes" id="UP001501752">
    <property type="component" value="Unassembled WGS sequence"/>
</dbReference>
<comment type="caution">
    <text evidence="2">The sequence shown here is derived from an EMBL/GenBank/DDBJ whole genome shotgun (WGS) entry which is preliminary data.</text>
</comment>
<dbReference type="EMBL" id="BAABIS010000001">
    <property type="protein sequence ID" value="GAA4858611.1"/>
    <property type="molecule type" value="Genomic_DNA"/>
</dbReference>
<feature type="region of interest" description="Disordered" evidence="1">
    <location>
        <begin position="1"/>
        <end position="25"/>
    </location>
</feature>